<dbReference type="EMBL" id="AGEK01000025">
    <property type="protein sequence ID" value="EHO70665.1"/>
    <property type="molecule type" value="Genomic_DNA"/>
</dbReference>
<dbReference type="Proteomes" id="UP000003167">
    <property type="component" value="Unassembled WGS sequence"/>
</dbReference>
<protein>
    <submittedName>
        <fullName evidence="2">Uncharacterized protein</fullName>
    </submittedName>
</protein>
<comment type="caution">
    <text evidence="2">The sequence shown here is derived from an EMBL/GenBank/DDBJ whole genome shotgun (WGS) entry which is preliminary data.</text>
</comment>
<proteinExistence type="predicted"/>
<dbReference type="HOGENOM" id="CLU_2827594_0_0_10"/>
<evidence type="ECO:0000313" key="3">
    <source>
        <dbReference type="Proteomes" id="UP000003167"/>
    </source>
</evidence>
<name>H1HME7_9BACT</name>
<keyword evidence="1" id="KW-0472">Membrane</keyword>
<evidence type="ECO:0000256" key="1">
    <source>
        <dbReference type="SAM" id="Phobius"/>
    </source>
</evidence>
<dbReference type="AlphaFoldDB" id="H1HME7"/>
<sequence>MLLFPMEQTYNPCVPTYQPCRFHLIIYMGWSGHGAFWGLLFGGRYFSGASMSTCLSSFQNGSMDEI</sequence>
<organism evidence="2 3">
    <name type="scientific">Segatella maculosa OT 289</name>
    <dbReference type="NCBI Taxonomy" id="999422"/>
    <lineage>
        <taxon>Bacteria</taxon>
        <taxon>Pseudomonadati</taxon>
        <taxon>Bacteroidota</taxon>
        <taxon>Bacteroidia</taxon>
        <taxon>Bacteroidales</taxon>
        <taxon>Prevotellaceae</taxon>
        <taxon>Segatella</taxon>
    </lineage>
</organism>
<keyword evidence="1" id="KW-1133">Transmembrane helix</keyword>
<reference evidence="2 3" key="1">
    <citation type="submission" date="2011-12" db="EMBL/GenBank/DDBJ databases">
        <title>The Genome Sequence of Prevotella maculosa OT 289.</title>
        <authorList>
            <consortium name="The Broad Institute Genome Sequencing Platform"/>
            <person name="Earl A."/>
            <person name="Ward D."/>
            <person name="Feldgarden M."/>
            <person name="Gevers D."/>
            <person name="Izard J."/>
            <person name="Blanton J.M."/>
            <person name="Mathney J."/>
            <person name="Tanner A.C."/>
            <person name="Dewhirst F.E."/>
            <person name="Young S.K."/>
            <person name="Zeng Q."/>
            <person name="Gargeya S."/>
            <person name="Fitzgerald M."/>
            <person name="Haas B."/>
            <person name="Abouelleil A."/>
            <person name="Alvarado L."/>
            <person name="Arachchi H.M."/>
            <person name="Berlin A."/>
            <person name="Chapman S.B."/>
            <person name="Gearin G."/>
            <person name="Goldberg J."/>
            <person name="Griggs A."/>
            <person name="Gujja S."/>
            <person name="Hansen M."/>
            <person name="Heiman D."/>
            <person name="Howarth C."/>
            <person name="Larimer J."/>
            <person name="Lui A."/>
            <person name="MacDonald P.J.P."/>
            <person name="McCowen C."/>
            <person name="Montmayeur A."/>
            <person name="Murphy C."/>
            <person name="Neiman D."/>
            <person name="Pearson M."/>
            <person name="Priest M."/>
            <person name="Roberts A."/>
            <person name="Saif S."/>
            <person name="Shea T."/>
            <person name="Sisk P."/>
            <person name="Stolte C."/>
            <person name="Sykes S."/>
            <person name="Wortman J."/>
            <person name="Nusbaum C."/>
            <person name="Birren B."/>
        </authorList>
    </citation>
    <scope>NUCLEOTIDE SEQUENCE [LARGE SCALE GENOMIC DNA]</scope>
    <source>
        <strain evidence="2 3">OT 289</strain>
    </source>
</reference>
<gene>
    <name evidence="2" type="ORF">HMPREF9944_01284</name>
</gene>
<accession>H1HME7</accession>
<evidence type="ECO:0000313" key="2">
    <source>
        <dbReference type="EMBL" id="EHO70665.1"/>
    </source>
</evidence>
<feature type="transmembrane region" description="Helical" evidence="1">
    <location>
        <begin position="24"/>
        <end position="42"/>
    </location>
</feature>
<keyword evidence="1" id="KW-0812">Transmembrane</keyword>
<keyword evidence="3" id="KW-1185">Reference proteome</keyword>